<dbReference type="Gene3D" id="1.10.238.10">
    <property type="entry name" value="EF-hand"/>
    <property type="match status" value="1"/>
</dbReference>
<proteinExistence type="predicted"/>
<dbReference type="Pfam" id="PF25999">
    <property type="entry name" value="SYNRG_C"/>
    <property type="match status" value="1"/>
</dbReference>
<dbReference type="AlphaFoldDB" id="A0A2A2LT69"/>
<dbReference type="EMBL" id="LIAE01006457">
    <property type="protein sequence ID" value="PAV89330.1"/>
    <property type="molecule type" value="Genomic_DNA"/>
</dbReference>
<evidence type="ECO:0000313" key="3">
    <source>
        <dbReference type="EMBL" id="PAV89330.1"/>
    </source>
</evidence>
<feature type="compositionally biased region" description="Low complexity" evidence="1">
    <location>
        <begin position="215"/>
        <end position="235"/>
    </location>
</feature>
<dbReference type="OrthoDB" id="524326at2759"/>
<reference evidence="3 4" key="1">
    <citation type="journal article" date="2017" name="Curr. Biol.">
        <title>Genome architecture and evolution of a unichromosomal asexual nematode.</title>
        <authorList>
            <person name="Fradin H."/>
            <person name="Zegar C."/>
            <person name="Gutwein M."/>
            <person name="Lucas J."/>
            <person name="Kovtun M."/>
            <person name="Corcoran D."/>
            <person name="Baugh L.R."/>
            <person name="Kiontke K."/>
            <person name="Gunsalus K."/>
            <person name="Fitch D.H."/>
            <person name="Piano F."/>
        </authorList>
    </citation>
    <scope>NUCLEOTIDE SEQUENCE [LARGE SCALE GENOMIC DNA]</scope>
    <source>
        <strain evidence="3">PF1309</strain>
    </source>
</reference>
<dbReference type="SUPFAM" id="SSF47473">
    <property type="entry name" value="EF-hand"/>
    <property type="match status" value="1"/>
</dbReference>
<protein>
    <recommendedName>
        <fullName evidence="2">EH domain-containing protein</fullName>
    </recommendedName>
</protein>
<evidence type="ECO:0000313" key="4">
    <source>
        <dbReference type="Proteomes" id="UP000218231"/>
    </source>
</evidence>
<dbReference type="InterPro" id="IPR011992">
    <property type="entry name" value="EF-hand-dom_pair"/>
</dbReference>
<gene>
    <name evidence="3" type="ORF">WR25_05568</name>
</gene>
<dbReference type="InterPro" id="IPR059024">
    <property type="entry name" value="SYNRG_C"/>
</dbReference>
<feature type="region of interest" description="Disordered" evidence="1">
    <location>
        <begin position="206"/>
        <end position="267"/>
    </location>
</feature>
<dbReference type="PANTHER" id="PTHR15463">
    <property type="entry name" value="AP1 GAMMA SUBUNIT BINDING PROTEIN 1"/>
    <property type="match status" value="1"/>
</dbReference>
<dbReference type="STRING" id="2018661.A0A2A2LT69"/>
<dbReference type="PANTHER" id="PTHR15463:SF2">
    <property type="entry name" value="SYNERGIN GAMMA"/>
    <property type="match status" value="1"/>
</dbReference>
<evidence type="ECO:0000256" key="1">
    <source>
        <dbReference type="SAM" id="MobiDB-lite"/>
    </source>
</evidence>
<comment type="caution">
    <text evidence="3">The sequence shown here is derived from an EMBL/GenBank/DDBJ whole genome shotgun (WGS) entry which is preliminary data.</text>
</comment>
<dbReference type="InterPro" id="IPR039656">
    <property type="entry name" value="SYNRG"/>
</dbReference>
<feature type="domain" description="EH" evidence="2">
    <location>
        <begin position="53"/>
        <end position="144"/>
    </location>
</feature>
<evidence type="ECO:0000259" key="2">
    <source>
        <dbReference type="PROSITE" id="PS50031"/>
    </source>
</evidence>
<keyword evidence="4" id="KW-1185">Reference proteome</keyword>
<sequence length="429" mass="46265">MNSSSSQFAGIGYRGQSQIVDEVMRSGNIPVAGPGKNGMMSGGGGLLPPALLDENRVPKFYKDAISACGATTPNLLPNTALVYNLMVTSGLPRPVLSYIWSAANRTLPGQLTRPEFFSCLALIALAQKGESLAALSTMDSLPIPHFSAVQLPAVQPQSQKQPSIPVLSPPSSMAQQQTQSRASAFIPSSLLMFKRSSNKQSKELIGDVVSPSNGSPTKSQKSSPTTSTAPSTSAANDLIGIDWGKPVTPTKEQEESPQMAASEQTKEECKNVDEATLECWRQAIGAVAELYAEAIAIFLNASDGALDELSQTEKGAIYFRCLDSAYQIARRIEQSAGEMTLKKDSRLADGLNRIEKAHRRFRKVIDEINEEEDCLNQQNSIYLGRKCGICSCDASSNMTEYGGCVFHSNCSNLWVNRVSSILPNLHFSM</sequence>
<dbReference type="PROSITE" id="PS50031">
    <property type="entry name" value="EH"/>
    <property type="match status" value="1"/>
</dbReference>
<accession>A0A2A2LT69</accession>
<feature type="region of interest" description="Disordered" evidence="1">
    <location>
        <begin position="152"/>
        <end position="180"/>
    </location>
</feature>
<dbReference type="InterPro" id="IPR000261">
    <property type="entry name" value="EH_dom"/>
</dbReference>
<dbReference type="Proteomes" id="UP000218231">
    <property type="component" value="Unassembled WGS sequence"/>
</dbReference>
<name>A0A2A2LT69_9BILA</name>
<feature type="compositionally biased region" description="Polar residues" evidence="1">
    <location>
        <begin position="169"/>
        <end position="180"/>
    </location>
</feature>
<dbReference type="GO" id="GO:0030130">
    <property type="term" value="C:clathrin coat of trans-Golgi network vesicle"/>
    <property type="evidence" value="ECO:0007669"/>
    <property type="project" value="TreeGrafter"/>
</dbReference>
<organism evidence="3 4">
    <name type="scientific">Diploscapter pachys</name>
    <dbReference type="NCBI Taxonomy" id="2018661"/>
    <lineage>
        <taxon>Eukaryota</taxon>
        <taxon>Metazoa</taxon>
        <taxon>Ecdysozoa</taxon>
        <taxon>Nematoda</taxon>
        <taxon>Chromadorea</taxon>
        <taxon>Rhabditida</taxon>
        <taxon>Rhabditina</taxon>
        <taxon>Rhabditomorpha</taxon>
        <taxon>Rhabditoidea</taxon>
        <taxon>Rhabditidae</taxon>
        <taxon>Diploscapter</taxon>
    </lineage>
</organism>